<dbReference type="EMBL" id="FNSA01000003">
    <property type="protein sequence ID" value="SEC84179.1"/>
    <property type="molecule type" value="Genomic_DNA"/>
</dbReference>
<feature type="transmembrane region" description="Helical" evidence="1">
    <location>
        <begin position="47"/>
        <end position="68"/>
    </location>
</feature>
<dbReference type="STRING" id="57704.SAMN04489793_3329"/>
<keyword evidence="1" id="KW-1133">Transmembrane helix</keyword>
<evidence type="ECO:0000313" key="2">
    <source>
        <dbReference type="EMBL" id="SEC84179.1"/>
    </source>
</evidence>
<gene>
    <name evidence="2" type="ORF">SAMN04489793_3329</name>
</gene>
<reference evidence="3" key="1">
    <citation type="submission" date="2016-10" db="EMBL/GenBank/DDBJ databases">
        <authorList>
            <person name="Varghese N."/>
            <person name="Submissions S."/>
        </authorList>
    </citation>
    <scope>NUCLEOTIDE SEQUENCE [LARGE SCALE GENOMIC DNA]</scope>
    <source>
        <strain evidence="3">DSM 44234</strain>
    </source>
</reference>
<sequence>MLPYRVWNSIAKVRVEWKLGGVIFGPRASIAILALLASAVLLVQIHVLLAVVVVFVGLVVVTLYATLLSRLEPTGTLSETTQLKLLRRGLRSRHTTNFKQRG</sequence>
<name>A0A1H4VSW0_TSUTY</name>
<dbReference type="AlphaFoldDB" id="A0A1H4VSW0"/>
<feature type="transmembrane region" description="Helical" evidence="1">
    <location>
        <begin position="21"/>
        <end position="41"/>
    </location>
</feature>
<dbReference type="Proteomes" id="UP000182241">
    <property type="component" value="Unassembled WGS sequence"/>
</dbReference>
<dbReference type="OrthoDB" id="4764202at2"/>
<keyword evidence="1" id="KW-0812">Transmembrane</keyword>
<proteinExistence type="predicted"/>
<keyword evidence="1" id="KW-0472">Membrane</keyword>
<evidence type="ECO:0000256" key="1">
    <source>
        <dbReference type="SAM" id="Phobius"/>
    </source>
</evidence>
<keyword evidence="3" id="KW-1185">Reference proteome</keyword>
<organism evidence="2 3">
    <name type="scientific">Tsukamurella tyrosinosolvens</name>
    <dbReference type="NCBI Taxonomy" id="57704"/>
    <lineage>
        <taxon>Bacteria</taxon>
        <taxon>Bacillati</taxon>
        <taxon>Actinomycetota</taxon>
        <taxon>Actinomycetes</taxon>
        <taxon>Mycobacteriales</taxon>
        <taxon>Tsukamurellaceae</taxon>
        <taxon>Tsukamurella</taxon>
    </lineage>
</organism>
<dbReference type="RefSeq" id="WP_068743001.1">
    <property type="nucleotide sequence ID" value="NZ_FNSA01000003.1"/>
</dbReference>
<accession>A0A1H4VSW0</accession>
<protein>
    <submittedName>
        <fullName evidence="2">Uncharacterized protein</fullName>
    </submittedName>
</protein>
<evidence type="ECO:0000313" key="3">
    <source>
        <dbReference type="Proteomes" id="UP000182241"/>
    </source>
</evidence>